<dbReference type="GO" id="GO:0016787">
    <property type="term" value="F:hydrolase activity"/>
    <property type="evidence" value="ECO:0007669"/>
    <property type="project" value="UniProtKB-KW"/>
</dbReference>
<evidence type="ECO:0000313" key="1">
    <source>
        <dbReference type="EMBL" id="GAN45613.1"/>
    </source>
</evidence>
<keyword evidence="2" id="KW-0378">Hydrolase</keyword>
<name>A0A0K8QNP7_9GAMM</name>
<reference evidence="1" key="1">
    <citation type="submission" date="2015-03" db="EMBL/GenBank/DDBJ databases">
        <title>Draft genome sequence of Mizugakiibacter sediminis skMP5.</title>
        <authorList>
            <person name="Watanabe T."/>
            <person name="Kojima H."/>
            <person name="Fukui M."/>
        </authorList>
    </citation>
    <scope>NUCLEOTIDE SEQUENCE</scope>
    <source>
        <strain evidence="1">SkMP5</strain>
    </source>
</reference>
<evidence type="ECO:0000313" key="2">
    <source>
        <dbReference type="EMBL" id="GAP66042.1"/>
    </source>
</evidence>
<dbReference type="EMBL" id="DF952381">
    <property type="protein sequence ID" value="GAN45613.1"/>
    <property type="molecule type" value="Genomic_DNA"/>
</dbReference>
<accession>A0A0K8QNP7</accession>
<sequence>MSTPLGARQNHAGLRRERRCILDARRKPCEQGVHNRGFVPGLDQHGKIRVGGIARLASAL</sequence>
<dbReference type="EMBL" id="DF970184">
    <property type="protein sequence ID" value="GAP66042.1"/>
    <property type="molecule type" value="Genomic_DNA"/>
</dbReference>
<dbReference type="AlphaFoldDB" id="A0A0K8QNP7"/>
<proteinExistence type="predicted"/>
<keyword evidence="3" id="KW-1185">Reference proteome</keyword>
<evidence type="ECO:0000313" key="3">
    <source>
        <dbReference type="Proteomes" id="UP000253740"/>
    </source>
</evidence>
<reference evidence="2" key="2">
    <citation type="submission" date="2015-08" db="EMBL/GenBank/DDBJ databases">
        <title>Complete DNA Sequence of Pseudomonas syringae pv. actinidiae, the Causal Agent of Kiwifruit Canker Disease.</title>
        <authorList>
            <person name="Rikkerink E.H.A."/>
            <person name="Fineran P.C."/>
        </authorList>
    </citation>
    <scope>NUCLEOTIDE SEQUENCE</scope>
    <source>
        <strain evidence="2">SkMP5</strain>
    </source>
</reference>
<gene>
    <name evidence="1" type="ORF">MBSD_2162</name>
    <name evidence="2" type="ORF">MBSD_n1344</name>
</gene>
<dbReference type="Proteomes" id="UP000253740">
    <property type="component" value="Unassembled WGS sequence"/>
</dbReference>
<organism evidence="2">
    <name type="scientific">Mizugakiibacter sediminis</name>
    <dbReference type="NCBI Taxonomy" id="1475481"/>
    <lineage>
        <taxon>Bacteria</taxon>
        <taxon>Pseudomonadati</taxon>
        <taxon>Pseudomonadota</taxon>
        <taxon>Gammaproteobacteria</taxon>
        <taxon>Lysobacterales</taxon>
        <taxon>Rhodanobacteraceae</taxon>
        <taxon>Mizugakiibacter</taxon>
    </lineage>
</organism>
<dbReference type="HOGENOM" id="CLU_2936532_0_0_6"/>
<dbReference type="RefSeq" id="WP_187300575.1">
    <property type="nucleotide sequence ID" value="NZ_DF970184.1"/>
</dbReference>
<protein>
    <submittedName>
        <fullName evidence="2">Glycoside hydrolase family 3 domain protein</fullName>
    </submittedName>
</protein>